<organism evidence="3 4">
    <name type="scientific">Crassostrea virginica</name>
    <name type="common">Eastern oyster</name>
    <dbReference type="NCBI Taxonomy" id="6565"/>
    <lineage>
        <taxon>Eukaryota</taxon>
        <taxon>Metazoa</taxon>
        <taxon>Spiralia</taxon>
        <taxon>Lophotrochozoa</taxon>
        <taxon>Mollusca</taxon>
        <taxon>Bivalvia</taxon>
        <taxon>Autobranchia</taxon>
        <taxon>Pteriomorphia</taxon>
        <taxon>Ostreida</taxon>
        <taxon>Ostreoidea</taxon>
        <taxon>Ostreidae</taxon>
        <taxon>Crassostrea</taxon>
    </lineage>
</organism>
<feature type="region of interest" description="Disordered" evidence="1">
    <location>
        <begin position="1"/>
        <end position="26"/>
    </location>
</feature>
<feature type="region of interest" description="Disordered" evidence="1">
    <location>
        <begin position="75"/>
        <end position="96"/>
    </location>
</feature>
<keyword evidence="2" id="KW-0472">Membrane</keyword>
<reference evidence="3" key="1">
    <citation type="submission" date="2024-06" db="UniProtKB">
        <authorList>
            <consortium name="RefSeq"/>
        </authorList>
    </citation>
    <scope>NUCLEOTIDE SEQUENCE [LARGE SCALE GENOMIC DNA]</scope>
</reference>
<evidence type="ECO:0000256" key="1">
    <source>
        <dbReference type="SAM" id="MobiDB-lite"/>
    </source>
</evidence>
<accession>A0A8B8BG08</accession>
<reference evidence="4" key="2">
    <citation type="submission" date="2025-08" db="UniProtKB">
        <authorList>
            <consortium name="RefSeq"/>
        </authorList>
    </citation>
    <scope>IDENTIFICATION</scope>
    <source>
        <tissue evidence="4">Whole sample</tissue>
    </source>
</reference>
<protein>
    <submittedName>
        <fullName evidence="4">Uncharacterized protein LOC111110188</fullName>
    </submittedName>
</protein>
<keyword evidence="2" id="KW-1133">Transmembrane helix</keyword>
<proteinExistence type="predicted"/>
<keyword evidence="2" id="KW-0812">Transmembrane</keyword>
<dbReference type="GeneID" id="111110188"/>
<evidence type="ECO:0000313" key="4">
    <source>
        <dbReference type="RefSeq" id="XP_022302292.1"/>
    </source>
</evidence>
<dbReference type="KEGG" id="cvn:111110188"/>
<dbReference type="Proteomes" id="UP000694844">
    <property type="component" value="Chromosome 1"/>
</dbReference>
<name>A0A8B8BG08_CRAVI</name>
<dbReference type="RefSeq" id="XP_022302292.1">
    <property type="nucleotide sequence ID" value="XM_022446584.1"/>
</dbReference>
<keyword evidence="3" id="KW-1185">Reference proteome</keyword>
<sequence length="159" mass="17885">MVKNITVNDRLETNDTSNPMFNETSSRDEFTRERPYVLEDPIVLAILGVLAIIVIVIVFRAVINKFISRREHTHPSEPAMSYYNNDPPPPYPGKHHETSFNYLPSYDSALAIEQRRRQTLEQACLTEGVSVDFSLSSETGVANNTDNQISTDASEAVPK</sequence>
<feature type="transmembrane region" description="Helical" evidence="2">
    <location>
        <begin position="42"/>
        <end position="63"/>
    </location>
</feature>
<evidence type="ECO:0000256" key="2">
    <source>
        <dbReference type="SAM" id="Phobius"/>
    </source>
</evidence>
<evidence type="ECO:0000313" key="3">
    <source>
        <dbReference type="Proteomes" id="UP000694844"/>
    </source>
</evidence>
<dbReference type="AlphaFoldDB" id="A0A8B8BG08"/>
<gene>
    <name evidence="4" type="primary">LOC111110188</name>
</gene>
<feature type="compositionally biased region" description="Polar residues" evidence="1">
    <location>
        <begin position="14"/>
        <end position="24"/>
    </location>
</feature>